<dbReference type="Pfam" id="PF06724">
    <property type="entry name" value="DUF1206"/>
    <property type="match status" value="3"/>
</dbReference>
<organism evidence="3 4">
    <name type="scientific">Kineococcus radiotolerans</name>
    <dbReference type="NCBI Taxonomy" id="131568"/>
    <lineage>
        <taxon>Bacteria</taxon>
        <taxon>Bacillati</taxon>
        <taxon>Actinomycetota</taxon>
        <taxon>Actinomycetes</taxon>
        <taxon>Kineosporiales</taxon>
        <taxon>Kineosporiaceae</taxon>
        <taxon>Kineococcus</taxon>
    </lineage>
</organism>
<evidence type="ECO:0000313" key="3">
    <source>
        <dbReference type="EMBL" id="MBB2901719.1"/>
    </source>
</evidence>
<dbReference type="InterPro" id="IPR009597">
    <property type="entry name" value="DUF1206"/>
</dbReference>
<keyword evidence="1" id="KW-0812">Transmembrane</keyword>
<sequence length="269" mass="27059">MTSGSPRDQVERGARRGEAFAHAHEAGVKRVGRAGVAAEGVVYLLIAWLAAQVALGSGGGSADSSGALAQVAAKPFGVVLLVVLALGFLAMLAWQVVAVITADKTSHRVSAVAKAVVAAALAVSCLRFVSGGGSSNGQQQQTLTQRVLEAPGGAVLVVVVGLVIVGIGVGTVVRGFKRSFEDKVEGTLSPALTGLGVAGWVARGVAFAVLGALVVVSATGDTGKSRGLDAAFREIAAQPFGTVLLLLVALGLAAYGVFQLLTARRRARA</sequence>
<name>A0A7W4TML0_KINRA</name>
<reference evidence="3 4" key="2">
    <citation type="submission" date="2020-08" db="EMBL/GenBank/DDBJ databases">
        <authorList>
            <person name="Partida-Martinez L."/>
            <person name="Huntemann M."/>
            <person name="Clum A."/>
            <person name="Wang J."/>
            <person name="Palaniappan K."/>
            <person name="Ritter S."/>
            <person name="Chen I.-M."/>
            <person name="Stamatis D."/>
            <person name="Reddy T."/>
            <person name="O'Malley R."/>
            <person name="Daum C."/>
            <person name="Shapiro N."/>
            <person name="Ivanova N."/>
            <person name="Kyrpides N."/>
            <person name="Woyke T."/>
        </authorList>
    </citation>
    <scope>NUCLEOTIDE SEQUENCE [LARGE SCALE GENOMIC DNA]</scope>
    <source>
        <strain evidence="3 4">AS2.23</strain>
    </source>
</reference>
<dbReference type="Proteomes" id="UP000533269">
    <property type="component" value="Unassembled WGS sequence"/>
</dbReference>
<feature type="transmembrane region" description="Helical" evidence="1">
    <location>
        <begin position="75"/>
        <end position="100"/>
    </location>
</feature>
<evidence type="ECO:0000259" key="2">
    <source>
        <dbReference type="Pfam" id="PF06724"/>
    </source>
</evidence>
<dbReference type="AlphaFoldDB" id="A0A7W4TML0"/>
<accession>A0A7W4TML0</accession>
<feature type="domain" description="DUF1206" evidence="2">
    <location>
        <begin position="198"/>
        <end position="266"/>
    </location>
</feature>
<dbReference type="EMBL" id="JACHVY010000002">
    <property type="protein sequence ID" value="MBB2901719.1"/>
    <property type="molecule type" value="Genomic_DNA"/>
</dbReference>
<protein>
    <recommendedName>
        <fullName evidence="2">DUF1206 domain-containing protein</fullName>
    </recommendedName>
</protein>
<feature type="transmembrane region" description="Helical" evidence="1">
    <location>
        <begin position="36"/>
        <end position="55"/>
    </location>
</feature>
<feature type="transmembrane region" description="Helical" evidence="1">
    <location>
        <begin position="194"/>
        <end position="216"/>
    </location>
</feature>
<evidence type="ECO:0000256" key="1">
    <source>
        <dbReference type="SAM" id="Phobius"/>
    </source>
</evidence>
<keyword evidence="1" id="KW-1133">Transmembrane helix</keyword>
<feature type="transmembrane region" description="Helical" evidence="1">
    <location>
        <begin position="236"/>
        <end position="258"/>
    </location>
</feature>
<comment type="caution">
    <text evidence="3">The sequence shown here is derived from an EMBL/GenBank/DDBJ whole genome shotgun (WGS) entry which is preliminary data.</text>
</comment>
<evidence type="ECO:0000313" key="4">
    <source>
        <dbReference type="Proteomes" id="UP000533269"/>
    </source>
</evidence>
<feature type="transmembrane region" description="Helical" evidence="1">
    <location>
        <begin position="150"/>
        <end position="173"/>
    </location>
</feature>
<reference evidence="3 4" key="1">
    <citation type="submission" date="2020-08" db="EMBL/GenBank/DDBJ databases">
        <title>The Agave Microbiome: Exploring the role of microbial communities in plant adaptations to desert environments.</title>
        <authorList>
            <person name="Partida-Martinez L.P."/>
        </authorList>
    </citation>
    <scope>NUCLEOTIDE SEQUENCE [LARGE SCALE GENOMIC DNA]</scope>
    <source>
        <strain evidence="3 4">AS2.23</strain>
    </source>
</reference>
<gene>
    <name evidence="3" type="ORF">FHR75_002534</name>
</gene>
<proteinExistence type="predicted"/>
<keyword evidence="1" id="KW-0472">Membrane</keyword>
<dbReference type="RefSeq" id="WP_012086864.1">
    <property type="nucleotide sequence ID" value="NZ_JACHVY010000002.1"/>
</dbReference>
<feature type="domain" description="DUF1206" evidence="2">
    <location>
        <begin position="110"/>
        <end position="178"/>
    </location>
</feature>
<dbReference type="OMA" id="EQTWSAY"/>
<feature type="transmembrane region" description="Helical" evidence="1">
    <location>
        <begin position="112"/>
        <end position="130"/>
    </location>
</feature>
<feature type="domain" description="DUF1206" evidence="2">
    <location>
        <begin position="34"/>
        <end position="100"/>
    </location>
</feature>